<protein>
    <submittedName>
        <fullName evidence="2">Uncharacterized protein</fullName>
    </submittedName>
</protein>
<evidence type="ECO:0000256" key="1">
    <source>
        <dbReference type="SAM" id="SignalP"/>
    </source>
</evidence>
<dbReference type="EMBL" id="CP115165">
    <property type="protein sequence ID" value="WDA59557.1"/>
    <property type="molecule type" value="Genomic_DNA"/>
</dbReference>
<feature type="signal peptide" evidence="1">
    <location>
        <begin position="1"/>
        <end position="22"/>
    </location>
</feature>
<evidence type="ECO:0000313" key="2">
    <source>
        <dbReference type="EMBL" id="WDA59557.1"/>
    </source>
</evidence>
<proteinExistence type="predicted"/>
<feature type="chain" id="PRO_5045976253" evidence="1">
    <location>
        <begin position="23"/>
        <end position="155"/>
    </location>
</feature>
<dbReference type="RefSeq" id="WP_273990105.1">
    <property type="nucleotide sequence ID" value="NZ_BAABQT010000011.1"/>
</dbReference>
<gene>
    <name evidence="2" type="ORF">M8445_04910</name>
</gene>
<dbReference type="Proteomes" id="UP001217044">
    <property type="component" value="Chromosome"/>
</dbReference>
<keyword evidence="1" id="KW-0732">Signal</keyword>
<reference evidence="2 3" key="1">
    <citation type="submission" date="2022-12" db="EMBL/GenBank/DDBJ databases">
        <title>Genome Sequence of Deinococcus aquaticus Type Strain PB314.</title>
        <authorList>
            <person name="Albert C."/>
            <person name="Hill J."/>
            <person name="Boren L."/>
            <person name="Scholz-Ng S."/>
            <person name="Fatema N."/>
            <person name="Grosso R."/>
            <person name="Soboslay E."/>
            <person name="Tuohy J."/>
        </authorList>
    </citation>
    <scope>NUCLEOTIDE SEQUENCE [LARGE SCALE GENOMIC DNA]</scope>
    <source>
        <strain evidence="2 3">PB-314</strain>
    </source>
</reference>
<name>A0ABY7V6L7_9DEIO</name>
<evidence type="ECO:0000313" key="3">
    <source>
        <dbReference type="Proteomes" id="UP001217044"/>
    </source>
</evidence>
<sequence>MNPRIILTTLLLALHTGTPAHAQADSAATTAARKAVQAQLNQSTTFYLGKGYKTISSDMLDVNALDEGDSDAELVYTLTGGREYLIYGVCDDDCGDLDINVYDAKDKLIASDEEDDDVPALTLKVTKTADYTIEVVMAACDNDPCFYAIDALQKK</sequence>
<organism evidence="2 3">
    <name type="scientific">Deinococcus aquaticus</name>
    <dbReference type="NCBI Taxonomy" id="328692"/>
    <lineage>
        <taxon>Bacteria</taxon>
        <taxon>Thermotogati</taxon>
        <taxon>Deinococcota</taxon>
        <taxon>Deinococci</taxon>
        <taxon>Deinococcales</taxon>
        <taxon>Deinococcaceae</taxon>
        <taxon>Deinococcus</taxon>
    </lineage>
</organism>
<keyword evidence="3" id="KW-1185">Reference proteome</keyword>
<accession>A0ABY7V6L7</accession>